<dbReference type="InterPro" id="IPR003738">
    <property type="entry name" value="SRAP"/>
</dbReference>
<evidence type="ECO:0000256" key="6">
    <source>
        <dbReference type="ARBA" id="ARBA00023125"/>
    </source>
</evidence>
<evidence type="ECO:0000313" key="9">
    <source>
        <dbReference type="EMBL" id="ESS71672.1"/>
    </source>
</evidence>
<reference evidence="9 10" key="1">
    <citation type="journal article" date="2013" name="Genome Announc.">
        <title>Draft Genome Sequence of the Methanotrophic Gammaproteobacterium Methyloglobulus morosus DSM 22980 Strain KoM1.</title>
        <authorList>
            <person name="Poehlein A."/>
            <person name="Deutzmann J.S."/>
            <person name="Daniel R."/>
            <person name="Simeonova D.D."/>
        </authorList>
    </citation>
    <scope>NUCLEOTIDE SEQUENCE [LARGE SCALE GENOMIC DNA]</scope>
    <source>
        <strain evidence="9 10">KoM1</strain>
    </source>
</reference>
<evidence type="ECO:0000256" key="1">
    <source>
        <dbReference type="ARBA" id="ARBA00008136"/>
    </source>
</evidence>
<keyword evidence="7" id="KW-0456">Lyase</keyword>
<evidence type="ECO:0000313" key="10">
    <source>
        <dbReference type="Proteomes" id="UP000017842"/>
    </source>
</evidence>
<dbReference type="PANTHER" id="PTHR13604:SF0">
    <property type="entry name" value="ABASIC SITE PROCESSING PROTEIN HMCES"/>
    <property type="match status" value="1"/>
</dbReference>
<dbReference type="AlphaFoldDB" id="V5BZL5"/>
<dbReference type="PATRIC" id="fig|1116472.3.peg.2573"/>
<dbReference type="InterPro" id="IPR036590">
    <property type="entry name" value="SRAP-like"/>
</dbReference>
<gene>
    <name evidence="9" type="ORF">MGMO_93c00300</name>
</gene>
<dbReference type="Gene3D" id="3.90.1680.10">
    <property type="entry name" value="SOS response associated peptidase-like"/>
    <property type="match status" value="1"/>
</dbReference>
<keyword evidence="3" id="KW-0227">DNA damage</keyword>
<evidence type="ECO:0000256" key="7">
    <source>
        <dbReference type="ARBA" id="ARBA00023239"/>
    </source>
</evidence>
<dbReference type="OrthoDB" id="6192129at2"/>
<keyword evidence="2 8" id="KW-0645">Protease</keyword>
<dbReference type="Proteomes" id="UP000017842">
    <property type="component" value="Unassembled WGS sequence"/>
</dbReference>
<evidence type="ECO:0000256" key="2">
    <source>
        <dbReference type="ARBA" id="ARBA00022670"/>
    </source>
</evidence>
<comment type="similarity">
    <text evidence="1 8">Belongs to the SOS response-associated peptidase family.</text>
</comment>
<keyword evidence="4 8" id="KW-0378">Hydrolase</keyword>
<dbReference type="GO" id="GO:0003697">
    <property type="term" value="F:single-stranded DNA binding"/>
    <property type="evidence" value="ECO:0007669"/>
    <property type="project" value="InterPro"/>
</dbReference>
<name>V5BZL5_9GAMM</name>
<dbReference type="GO" id="GO:0106300">
    <property type="term" value="P:protein-DNA covalent cross-linking repair"/>
    <property type="evidence" value="ECO:0007669"/>
    <property type="project" value="InterPro"/>
</dbReference>
<dbReference type="PANTHER" id="PTHR13604">
    <property type="entry name" value="DC12-RELATED"/>
    <property type="match status" value="1"/>
</dbReference>
<keyword evidence="10" id="KW-1185">Reference proteome</keyword>
<organism evidence="9 10">
    <name type="scientific">Methyloglobulus morosus KoM1</name>
    <dbReference type="NCBI Taxonomy" id="1116472"/>
    <lineage>
        <taxon>Bacteria</taxon>
        <taxon>Pseudomonadati</taxon>
        <taxon>Pseudomonadota</taxon>
        <taxon>Gammaproteobacteria</taxon>
        <taxon>Methylococcales</taxon>
        <taxon>Methylococcaceae</taxon>
        <taxon>Methyloglobulus</taxon>
    </lineage>
</organism>
<evidence type="ECO:0000256" key="5">
    <source>
        <dbReference type="ARBA" id="ARBA00023124"/>
    </source>
</evidence>
<sequence>MCGRFALYTDPLALAKRFQTDNVPDIKASYNVAPSQTISIVRQENSKRHFAFARWGLIPSWAKEINTGYSTINARAETVAEKPTFRSAFKHRRALVICDGYFEWQEQANNKVKQPWFITLKDKQPMALAGLWEQWRGSDGSEIESCSIIVTSGNELMQNIHDRMPVILPNQHWESWLATDNTDTNGLQTLLTQYPSEQMTAWPVSTVVNSPRHNTEECIKPVSS</sequence>
<dbReference type="GO" id="GO:0008233">
    <property type="term" value="F:peptidase activity"/>
    <property type="evidence" value="ECO:0007669"/>
    <property type="project" value="UniProtKB-KW"/>
</dbReference>
<dbReference type="Pfam" id="PF02586">
    <property type="entry name" value="SRAP"/>
    <property type="match status" value="1"/>
</dbReference>
<evidence type="ECO:0000256" key="8">
    <source>
        <dbReference type="RuleBase" id="RU364100"/>
    </source>
</evidence>
<protein>
    <recommendedName>
        <fullName evidence="8">Abasic site processing protein</fullName>
        <ecNumber evidence="8">3.4.-.-</ecNumber>
    </recommendedName>
</protein>
<dbReference type="RefSeq" id="WP_023495281.1">
    <property type="nucleotide sequence ID" value="NZ_AYLO01000089.1"/>
</dbReference>
<comment type="caution">
    <text evidence="9">The sequence shown here is derived from an EMBL/GenBank/DDBJ whole genome shotgun (WGS) entry which is preliminary data.</text>
</comment>
<proteinExistence type="inferred from homology"/>
<accession>V5BZL5</accession>
<dbReference type="eggNOG" id="COG2135">
    <property type="taxonomic scope" value="Bacteria"/>
</dbReference>
<evidence type="ECO:0000256" key="3">
    <source>
        <dbReference type="ARBA" id="ARBA00022763"/>
    </source>
</evidence>
<dbReference type="EMBL" id="AYLO01000089">
    <property type="protein sequence ID" value="ESS71672.1"/>
    <property type="molecule type" value="Genomic_DNA"/>
</dbReference>
<dbReference type="STRING" id="1116472.MGMO_93c00300"/>
<keyword evidence="5" id="KW-0190">Covalent protein-DNA linkage</keyword>
<dbReference type="GO" id="GO:0016829">
    <property type="term" value="F:lyase activity"/>
    <property type="evidence" value="ECO:0007669"/>
    <property type="project" value="UniProtKB-KW"/>
</dbReference>
<evidence type="ECO:0000256" key="4">
    <source>
        <dbReference type="ARBA" id="ARBA00022801"/>
    </source>
</evidence>
<dbReference type="GO" id="GO:0006508">
    <property type="term" value="P:proteolysis"/>
    <property type="evidence" value="ECO:0007669"/>
    <property type="project" value="UniProtKB-KW"/>
</dbReference>
<dbReference type="SUPFAM" id="SSF143081">
    <property type="entry name" value="BB1717-like"/>
    <property type="match status" value="1"/>
</dbReference>
<dbReference type="EC" id="3.4.-.-" evidence="8"/>
<keyword evidence="6" id="KW-0238">DNA-binding</keyword>